<keyword evidence="1" id="KW-0472">Membrane</keyword>
<reference evidence="3 4" key="1">
    <citation type="submission" date="2018-06" db="EMBL/GenBank/DDBJ databases">
        <authorList>
            <consortium name="Pathogen Informatics"/>
            <person name="Doyle S."/>
        </authorList>
    </citation>
    <scope>NUCLEOTIDE SEQUENCE [LARGE SCALE GENOMIC DNA]</scope>
    <source>
        <strain evidence="3 4">NCTC11087</strain>
    </source>
</reference>
<proteinExistence type="predicted"/>
<feature type="transmembrane region" description="Helical" evidence="1">
    <location>
        <begin position="39"/>
        <end position="64"/>
    </location>
</feature>
<keyword evidence="1" id="KW-0812">Transmembrane</keyword>
<evidence type="ECO:0000256" key="1">
    <source>
        <dbReference type="SAM" id="Phobius"/>
    </source>
</evidence>
<dbReference type="EMBL" id="UHFX01000003">
    <property type="protein sequence ID" value="SUO04855.1"/>
    <property type="molecule type" value="Genomic_DNA"/>
</dbReference>
<dbReference type="Pfam" id="PF06612">
    <property type="entry name" value="DUF1146"/>
    <property type="match status" value="1"/>
</dbReference>
<dbReference type="EMBL" id="JAQLXO010000014">
    <property type="protein sequence ID" value="MDB7982821.1"/>
    <property type="molecule type" value="Genomic_DNA"/>
</dbReference>
<dbReference type="InterPro" id="IPR009526">
    <property type="entry name" value="DUF1146"/>
</dbReference>
<organism evidence="3 4">
    <name type="scientific">Faecalicoccus pleomorphus</name>
    <dbReference type="NCBI Taxonomy" id="1323"/>
    <lineage>
        <taxon>Bacteria</taxon>
        <taxon>Bacillati</taxon>
        <taxon>Bacillota</taxon>
        <taxon>Erysipelotrichia</taxon>
        <taxon>Erysipelotrichales</taxon>
        <taxon>Erysipelotrichaceae</taxon>
        <taxon>Faecalicoccus</taxon>
    </lineage>
</organism>
<keyword evidence="1" id="KW-1133">Transmembrane helix</keyword>
<keyword evidence="4" id="KW-1185">Reference proteome</keyword>
<gene>
    <name evidence="3" type="ORF">NCTC11087_01784</name>
    <name evidence="2" type="ORF">PND82_08325</name>
</gene>
<feature type="transmembrane region" description="Helical" evidence="1">
    <location>
        <begin position="6"/>
        <end position="27"/>
    </location>
</feature>
<name>A0A380LNR5_9FIRM</name>
<dbReference type="RefSeq" id="WP_022789935.1">
    <property type="nucleotide sequence ID" value="NZ_CALEXM010000022.1"/>
</dbReference>
<evidence type="ECO:0000313" key="2">
    <source>
        <dbReference type="EMBL" id="MDB7982821.1"/>
    </source>
</evidence>
<dbReference type="GeneID" id="77462725"/>
<dbReference type="AlphaFoldDB" id="A0A380LNR5"/>
<dbReference type="Proteomes" id="UP001212981">
    <property type="component" value="Unassembled WGS sequence"/>
</dbReference>
<dbReference type="OrthoDB" id="1769204at2"/>
<evidence type="ECO:0000313" key="4">
    <source>
        <dbReference type="Proteomes" id="UP000255523"/>
    </source>
</evidence>
<sequence length="69" mass="7641">MANSIVEIILYIVCFVLSFYAISAVQFDKFCRVKQPAKVTLLMFLCALALSYLCTQAILALTIYNGLGV</sequence>
<accession>A0A380LNR5</accession>
<protein>
    <submittedName>
        <fullName evidence="2">DUF1146 domain-containing protein</fullName>
    </submittedName>
    <submittedName>
        <fullName evidence="3">Protein of uncharacterized function (DUF1146)</fullName>
    </submittedName>
</protein>
<dbReference type="Proteomes" id="UP000255523">
    <property type="component" value="Unassembled WGS sequence"/>
</dbReference>
<reference evidence="2" key="2">
    <citation type="submission" date="2023-01" db="EMBL/GenBank/DDBJ databases">
        <title>Human gut microbiome strain richness.</title>
        <authorList>
            <person name="Chen-Liaw A."/>
        </authorList>
    </citation>
    <scope>NUCLEOTIDE SEQUENCE</scope>
    <source>
        <strain evidence="2">D8_m1001271B151109d0_201107</strain>
    </source>
</reference>
<evidence type="ECO:0000313" key="3">
    <source>
        <dbReference type="EMBL" id="SUO04855.1"/>
    </source>
</evidence>